<organism evidence="2 3">
    <name type="scientific">Candidatus Harrisonbacteria bacterium CG10_big_fil_rev_8_21_14_0_10_38_8</name>
    <dbReference type="NCBI Taxonomy" id="1974582"/>
    <lineage>
        <taxon>Bacteria</taxon>
        <taxon>Candidatus Harrisoniibacteriota</taxon>
    </lineage>
</organism>
<dbReference type="Proteomes" id="UP000229112">
    <property type="component" value="Unassembled WGS sequence"/>
</dbReference>
<gene>
    <name evidence="2" type="ORF">COU06_01750</name>
</gene>
<protein>
    <recommendedName>
        <fullName evidence="4">DUF11 domain-containing protein</fullName>
    </recommendedName>
</protein>
<dbReference type="AlphaFoldDB" id="A0A2M6WK08"/>
<evidence type="ECO:0000313" key="3">
    <source>
        <dbReference type="Proteomes" id="UP000229112"/>
    </source>
</evidence>
<keyword evidence="1" id="KW-0472">Membrane</keyword>
<evidence type="ECO:0000256" key="1">
    <source>
        <dbReference type="SAM" id="Phobius"/>
    </source>
</evidence>
<accession>A0A2M6WK08</accession>
<comment type="caution">
    <text evidence="2">The sequence shown here is derived from an EMBL/GenBank/DDBJ whole genome shotgun (WGS) entry which is preliminary data.</text>
</comment>
<reference evidence="3" key="1">
    <citation type="submission" date="2017-09" db="EMBL/GenBank/DDBJ databases">
        <title>Depth-based differentiation of microbial function through sediment-hosted aquifers and enrichment of novel symbionts in the deep terrestrial subsurface.</title>
        <authorList>
            <person name="Probst A.J."/>
            <person name="Ladd B."/>
            <person name="Jarett J.K."/>
            <person name="Geller-Mcgrath D.E."/>
            <person name="Sieber C.M.K."/>
            <person name="Emerson J.B."/>
            <person name="Anantharaman K."/>
            <person name="Thomas B.C."/>
            <person name="Malmstrom R."/>
            <person name="Stieglmeier M."/>
            <person name="Klingl A."/>
            <person name="Woyke T."/>
            <person name="Ryan C.M."/>
            <person name="Banfield J.F."/>
        </authorList>
    </citation>
    <scope>NUCLEOTIDE SEQUENCE [LARGE SCALE GENOMIC DNA]</scope>
</reference>
<evidence type="ECO:0008006" key="4">
    <source>
        <dbReference type="Google" id="ProtNLM"/>
    </source>
</evidence>
<proteinExistence type="predicted"/>
<keyword evidence="1" id="KW-1133">Transmembrane helix</keyword>
<keyword evidence="1" id="KW-0812">Transmembrane</keyword>
<name>A0A2M6WK08_9BACT</name>
<evidence type="ECO:0000313" key="2">
    <source>
        <dbReference type="EMBL" id="PIT93106.1"/>
    </source>
</evidence>
<sequence length="572" mass="62104">MKKVFIGFLVLAIILAVLVGYFWFKNKNGKDLNAELAVPESVQIGVPFDLMVNISNDSSSVINEAEVSVILPESIVFIGDPVARSIKNKKVGSLKTGTLTQVSFPVLVLDGENSVHSVEAEISYIPGSIKSRFVKKIQKDFVVTDAGLFLDLITPTQVLSGETFETKISYENRSEILFDNVVVKVALPENVTVNSSSKTHTINSDGHLEFVLNQINQSDKGEITLSTTLIGQDNSLVEFLATANARFTGLNYQVSGKSAIITVAPSPLSIFIDLNDNLQAVSINQNLTYNLRYANNTNIDLRDVIIEAKLDGEMFDLTSLNTNGVLRSNDNTVLWNASIVPGLRNLAPGASGVLSFNIKTAPGYPITRLSSKDFLLKVLAKIESPTVPRTVAANKTIGVSQLTTKVRGATTVDTQAFFRDASSGILNSGSLPPKVGKPTQYTIHWLVKNYSTDVDDIQVKAFLGPNVRFTGVLKSNLEIEPEYNERTQEIVWNIGKISATRGVLTAPIEAIFQVELIPSISQISQAPILIQETSLTGVDLFTTQPINGKDQSINTTIPDDLTVTGSDGRVTE</sequence>
<feature type="transmembrane region" description="Helical" evidence="1">
    <location>
        <begin position="5"/>
        <end position="24"/>
    </location>
</feature>
<dbReference type="EMBL" id="PFAY01000012">
    <property type="protein sequence ID" value="PIT93106.1"/>
    <property type="molecule type" value="Genomic_DNA"/>
</dbReference>